<dbReference type="FunFam" id="1.10.10.10:FF:000001">
    <property type="entry name" value="LysR family transcriptional regulator"/>
    <property type="match status" value="1"/>
</dbReference>
<dbReference type="SUPFAM" id="SSF53850">
    <property type="entry name" value="Periplasmic binding protein-like II"/>
    <property type="match status" value="1"/>
</dbReference>
<evidence type="ECO:0000256" key="1">
    <source>
        <dbReference type="ARBA" id="ARBA00009437"/>
    </source>
</evidence>
<dbReference type="Pfam" id="PF00126">
    <property type="entry name" value="HTH_1"/>
    <property type="match status" value="1"/>
</dbReference>
<evidence type="ECO:0000256" key="2">
    <source>
        <dbReference type="ARBA" id="ARBA00023015"/>
    </source>
</evidence>
<evidence type="ECO:0000313" key="6">
    <source>
        <dbReference type="EMBL" id="TSJ92036.1"/>
    </source>
</evidence>
<dbReference type="Proteomes" id="UP000319138">
    <property type="component" value="Unassembled WGS sequence"/>
</dbReference>
<dbReference type="EMBL" id="VMHL01000001">
    <property type="protein sequence ID" value="TSJ92036.1"/>
    <property type="molecule type" value="Genomic_DNA"/>
</dbReference>
<evidence type="ECO:0000259" key="5">
    <source>
        <dbReference type="PROSITE" id="PS50931"/>
    </source>
</evidence>
<dbReference type="PANTHER" id="PTHR30537">
    <property type="entry name" value="HTH-TYPE TRANSCRIPTIONAL REGULATOR"/>
    <property type="match status" value="1"/>
</dbReference>
<dbReference type="InterPro" id="IPR036390">
    <property type="entry name" value="WH_DNA-bd_sf"/>
</dbReference>
<evidence type="ECO:0000313" key="7">
    <source>
        <dbReference type="Proteomes" id="UP000319138"/>
    </source>
</evidence>
<dbReference type="InterPro" id="IPR036388">
    <property type="entry name" value="WH-like_DNA-bd_sf"/>
</dbReference>
<name>A0A556RSZ8_9GAMM</name>
<dbReference type="Gene3D" id="3.40.190.290">
    <property type="match status" value="1"/>
</dbReference>
<dbReference type="SUPFAM" id="SSF46785">
    <property type="entry name" value="Winged helix' DNA-binding domain"/>
    <property type="match status" value="1"/>
</dbReference>
<accession>A0A556RSZ8</accession>
<gene>
    <name evidence="6" type="ORF">FPQ14_01915</name>
</gene>
<dbReference type="InterPro" id="IPR058163">
    <property type="entry name" value="LysR-type_TF_proteobact-type"/>
</dbReference>
<dbReference type="InterPro" id="IPR005119">
    <property type="entry name" value="LysR_subst-bd"/>
</dbReference>
<dbReference type="GO" id="GO:0043565">
    <property type="term" value="F:sequence-specific DNA binding"/>
    <property type="evidence" value="ECO:0007669"/>
    <property type="project" value="TreeGrafter"/>
</dbReference>
<keyword evidence="4" id="KW-0804">Transcription</keyword>
<feature type="domain" description="HTH lysR-type" evidence="5">
    <location>
        <begin position="10"/>
        <end position="62"/>
    </location>
</feature>
<dbReference type="Pfam" id="PF03466">
    <property type="entry name" value="LysR_substrate"/>
    <property type="match status" value="1"/>
</dbReference>
<dbReference type="GO" id="GO:0006351">
    <property type="term" value="P:DNA-templated transcription"/>
    <property type="evidence" value="ECO:0007669"/>
    <property type="project" value="TreeGrafter"/>
</dbReference>
<evidence type="ECO:0000256" key="3">
    <source>
        <dbReference type="ARBA" id="ARBA00023125"/>
    </source>
</evidence>
<dbReference type="Gene3D" id="1.10.10.10">
    <property type="entry name" value="Winged helix-like DNA-binding domain superfamily/Winged helix DNA-binding domain"/>
    <property type="match status" value="1"/>
</dbReference>
<dbReference type="PROSITE" id="PS50931">
    <property type="entry name" value="HTH_LYSR"/>
    <property type="match status" value="1"/>
</dbReference>
<dbReference type="AlphaFoldDB" id="A0A556RSZ8"/>
<keyword evidence="2" id="KW-0805">Transcription regulation</keyword>
<proteinExistence type="inferred from homology"/>
<dbReference type="GO" id="GO:0003700">
    <property type="term" value="F:DNA-binding transcription factor activity"/>
    <property type="evidence" value="ECO:0007669"/>
    <property type="project" value="InterPro"/>
</dbReference>
<organism evidence="6 7">
    <name type="scientific">Gilliamella apicola</name>
    <dbReference type="NCBI Taxonomy" id="1196095"/>
    <lineage>
        <taxon>Bacteria</taxon>
        <taxon>Pseudomonadati</taxon>
        <taxon>Pseudomonadota</taxon>
        <taxon>Gammaproteobacteria</taxon>
        <taxon>Orbales</taxon>
        <taxon>Orbaceae</taxon>
        <taxon>Gilliamella</taxon>
    </lineage>
</organism>
<dbReference type="FunFam" id="3.40.190.290:FF:000001">
    <property type="entry name" value="Transcriptional regulator, LysR family"/>
    <property type="match status" value="1"/>
</dbReference>
<dbReference type="CDD" id="cd08422">
    <property type="entry name" value="PBP2_CrgA_like"/>
    <property type="match status" value="1"/>
</dbReference>
<comment type="caution">
    <text evidence="6">The sequence shown here is derived from an EMBL/GenBank/DDBJ whole genome shotgun (WGS) entry which is preliminary data.</text>
</comment>
<protein>
    <submittedName>
        <fullName evidence="6">LysR family transcriptional regulator</fullName>
    </submittedName>
</protein>
<keyword evidence="3" id="KW-0238">DNA-binding</keyword>
<dbReference type="PANTHER" id="PTHR30537:SF5">
    <property type="entry name" value="HTH-TYPE TRANSCRIPTIONAL ACTIVATOR TTDR-RELATED"/>
    <property type="match status" value="1"/>
</dbReference>
<sequence>MNRSNKLLEMSVFVAVVECNSFIKAAIKLNMSKQAVSRQIQALEDRLQIRLLQRTTRNMIITNEGQTFYWHAKEIIEATEEAENNLRLNHANPQGILKVNVPVSFGILHLAPLWQKFIDKYPHITLDITLSDRIVNLLEEGYDLVIRVGNLNNSSLISRKLSTTKMIVAASPKYLAEHGTPCQPNDLKQHKIIMYSHWAKKEQWNFYQDNICYAINLNADIYCNNGDTCRQIMLHHGGISKQPDFIIGNDIKEGRLSPILSNYEIEDLNIYAIYPSRKLLPLRTRCLIDFLIIELKNLQW</sequence>
<comment type="similarity">
    <text evidence="1">Belongs to the LysR transcriptional regulatory family.</text>
</comment>
<reference evidence="6 7" key="1">
    <citation type="submission" date="2019-07" db="EMBL/GenBank/DDBJ databases">
        <title>Gilliamella genomes.</title>
        <authorList>
            <person name="Zheng H."/>
        </authorList>
    </citation>
    <scope>NUCLEOTIDE SEQUENCE [LARGE SCALE GENOMIC DNA]</scope>
    <source>
        <strain evidence="6 7">W8131</strain>
    </source>
</reference>
<dbReference type="InterPro" id="IPR000847">
    <property type="entry name" value="LysR_HTH_N"/>
</dbReference>
<dbReference type="RefSeq" id="WP_144187946.1">
    <property type="nucleotide sequence ID" value="NZ_VMHL01000001.1"/>
</dbReference>
<evidence type="ECO:0000256" key="4">
    <source>
        <dbReference type="ARBA" id="ARBA00023163"/>
    </source>
</evidence>